<dbReference type="SUPFAM" id="SSF53448">
    <property type="entry name" value="Nucleotide-diphospho-sugar transferases"/>
    <property type="match status" value="1"/>
</dbReference>
<dbReference type="Proteomes" id="UP000800092">
    <property type="component" value="Unassembled WGS sequence"/>
</dbReference>
<evidence type="ECO:0000313" key="2">
    <source>
        <dbReference type="Proteomes" id="UP000800092"/>
    </source>
</evidence>
<organism evidence="1 2">
    <name type="scientific">Viridothelium virens</name>
    <name type="common">Speckled blister lichen</name>
    <name type="synonym">Trypethelium virens</name>
    <dbReference type="NCBI Taxonomy" id="1048519"/>
    <lineage>
        <taxon>Eukaryota</taxon>
        <taxon>Fungi</taxon>
        <taxon>Dikarya</taxon>
        <taxon>Ascomycota</taxon>
        <taxon>Pezizomycotina</taxon>
        <taxon>Dothideomycetes</taxon>
        <taxon>Dothideomycetes incertae sedis</taxon>
        <taxon>Trypetheliales</taxon>
        <taxon>Trypetheliaceae</taxon>
        <taxon>Viridothelium</taxon>
    </lineage>
</organism>
<accession>A0A6A6HFK8</accession>
<sequence length="415" mass="46513">MADPKAYSLPHKLEGKLKVIPSRDCRPSEEIISNIKAPPPVTTEQNVWAFWHSGLDNMPAWTKRNVVNWARLLGPDWTIRVLDTLPDSPSNALNFVPPTLLPSAFVEHQMSGDYVGPHSADLLKGACLFLHGGAWLDVGILLFRHLEKICWAALCDPKQPYEVAVPHAWSLMTSNAFLMARKGSPFIQRWHEIFCALWRDGRTNHKGMASDPLLTALLPALSRPKPPEDAAKEAQYKFDYAVSFAEILEYVSQVLSWMRVCLLDSPGKDREGFSGRKYWEQKVLLIDSLDEIWLAEKLTGFDTQKVFDLLATKFDDEDTAKVEEAGNLVWTLLEQASMQKVYHGKKLLKTPALGQLWDRSENGNADCAEGTFAALLRYGSVHFEQTRHIGAITSIERAVKAGICAAAPGKFHPRI</sequence>
<dbReference type="OrthoDB" id="409543at2759"/>
<name>A0A6A6HFK8_VIRVR</name>
<keyword evidence="2" id="KW-1185">Reference proteome</keyword>
<protein>
    <recommendedName>
        <fullName evidence="3">Capsule polysaccharide biosynthesis protein</fullName>
    </recommendedName>
</protein>
<dbReference type="Gene3D" id="3.90.550.20">
    <property type="match status" value="1"/>
</dbReference>
<dbReference type="GO" id="GO:0016757">
    <property type="term" value="F:glycosyltransferase activity"/>
    <property type="evidence" value="ECO:0007669"/>
    <property type="project" value="InterPro"/>
</dbReference>
<dbReference type="InterPro" id="IPR008441">
    <property type="entry name" value="AfumC-like_glycosyl_Trfase"/>
</dbReference>
<dbReference type="AlphaFoldDB" id="A0A6A6HFK8"/>
<reference evidence="1" key="1">
    <citation type="journal article" date="2020" name="Stud. Mycol.">
        <title>101 Dothideomycetes genomes: a test case for predicting lifestyles and emergence of pathogens.</title>
        <authorList>
            <person name="Haridas S."/>
            <person name="Albert R."/>
            <person name="Binder M."/>
            <person name="Bloem J."/>
            <person name="Labutti K."/>
            <person name="Salamov A."/>
            <person name="Andreopoulos B."/>
            <person name="Baker S."/>
            <person name="Barry K."/>
            <person name="Bills G."/>
            <person name="Bluhm B."/>
            <person name="Cannon C."/>
            <person name="Castanera R."/>
            <person name="Culley D."/>
            <person name="Daum C."/>
            <person name="Ezra D."/>
            <person name="Gonzalez J."/>
            <person name="Henrissat B."/>
            <person name="Kuo A."/>
            <person name="Liang C."/>
            <person name="Lipzen A."/>
            <person name="Lutzoni F."/>
            <person name="Magnuson J."/>
            <person name="Mondo S."/>
            <person name="Nolan M."/>
            <person name="Ohm R."/>
            <person name="Pangilinan J."/>
            <person name="Park H.-J."/>
            <person name="Ramirez L."/>
            <person name="Alfaro M."/>
            <person name="Sun H."/>
            <person name="Tritt A."/>
            <person name="Yoshinaga Y."/>
            <person name="Zwiers L.-H."/>
            <person name="Turgeon B."/>
            <person name="Goodwin S."/>
            <person name="Spatafora J."/>
            <person name="Crous P."/>
            <person name="Grigoriev I."/>
        </authorList>
    </citation>
    <scope>NUCLEOTIDE SEQUENCE</scope>
    <source>
        <strain evidence="1">Tuck. ex Michener</strain>
    </source>
</reference>
<dbReference type="Pfam" id="PF05704">
    <property type="entry name" value="Caps_synth"/>
    <property type="match status" value="1"/>
</dbReference>
<proteinExistence type="predicted"/>
<gene>
    <name evidence="1" type="ORF">EV356DRAFT_522360</name>
</gene>
<dbReference type="EMBL" id="ML991784">
    <property type="protein sequence ID" value="KAF2236649.1"/>
    <property type="molecule type" value="Genomic_DNA"/>
</dbReference>
<evidence type="ECO:0008006" key="3">
    <source>
        <dbReference type="Google" id="ProtNLM"/>
    </source>
</evidence>
<evidence type="ECO:0000313" key="1">
    <source>
        <dbReference type="EMBL" id="KAF2236649.1"/>
    </source>
</evidence>
<dbReference type="InterPro" id="IPR029044">
    <property type="entry name" value="Nucleotide-diphossugar_trans"/>
</dbReference>